<evidence type="ECO:0000313" key="4">
    <source>
        <dbReference type="Proteomes" id="UP000192578"/>
    </source>
</evidence>
<comment type="caution">
    <text evidence="3">The sequence shown here is derived from an EMBL/GenBank/DDBJ whole genome shotgun (WGS) entry which is preliminary data.</text>
</comment>
<keyword evidence="1" id="KW-0175">Coiled coil</keyword>
<protein>
    <submittedName>
        <fullName evidence="3">Uncharacterized protein</fullName>
    </submittedName>
</protein>
<organism evidence="3 4">
    <name type="scientific">Hypsibius exemplaris</name>
    <name type="common">Freshwater tardigrade</name>
    <dbReference type="NCBI Taxonomy" id="2072580"/>
    <lineage>
        <taxon>Eukaryota</taxon>
        <taxon>Metazoa</taxon>
        <taxon>Ecdysozoa</taxon>
        <taxon>Tardigrada</taxon>
        <taxon>Eutardigrada</taxon>
        <taxon>Parachela</taxon>
        <taxon>Hypsibioidea</taxon>
        <taxon>Hypsibiidae</taxon>
        <taxon>Hypsibius</taxon>
    </lineage>
</organism>
<evidence type="ECO:0000256" key="2">
    <source>
        <dbReference type="SAM" id="MobiDB-lite"/>
    </source>
</evidence>
<dbReference type="AlphaFoldDB" id="A0A1W0WSE9"/>
<dbReference type="OrthoDB" id="425082at2759"/>
<accession>A0A1W0WSE9</accession>
<keyword evidence="4" id="KW-1185">Reference proteome</keyword>
<dbReference type="EMBL" id="MTYJ01000052">
    <property type="protein sequence ID" value="OQV18138.1"/>
    <property type="molecule type" value="Genomic_DNA"/>
</dbReference>
<proteinExistence type="predicted"/>
<dbReference type="Proteomes" id="UP000192578">
    <property type="component" value="Unassembled WGS sequence"/>
</dbReference>
<dbReference type="PANTHER" id="PTHR28457:SF1">
    <property type="entry name" value="CILIA- AND FLAGELLA-ASSOCIATED PROTEIN 119"/>
    <property type="match status" value="1"/>
</dbReference>
<evidence type="ECO:0000313" key="3">
    <source>
        <dbReference type="EMBL" id="OQV18138.1"/>
    </source>
</evidence>
<dbReference type="PANTHER" id="PTHR28457">
    <property type="entry name" value="COILED-COIL DOMAIN-CONTAINING PROTEIN 189"/>
    <property type="match status" value="1"/>
</dbReference>
<name>A0A1W0WSE9_HYPEX</name>
<dbReference type="InterPro" id="IPR032727">
    <property type="entry name" value="CLAMP"/>
</dbReference>
<dbReference type="Pfam" id="PF14769">
    <property type="entry name" value="CLAMP"/>
    <property type="match status" value="1"/>
</dbReference>
<gene>
    <name evidence="3" type="ORF">BV898_07726</name>
</gene>
<feature type="region of interest" description="Disordered" evidence="2">
    <location>
        <begin position="1"/>
        <end position="51"/>
    </location>
</feature>
<feature type="compositionally biased region" description="Basic and acidic residues" evidence="2">
    <location>
        <begin position="1"/>
        <end position="12"/>
    </location>
</feature>
<reference evidence="4" key="1">
    <citation type="submission" date="2017-01" db="EMBL/GenBank/DDBJ databases">
        <title>Comparative genomics of anhydrobiosis in the tardigrade Hypsibius dujardini.</title>
        <authorList>
            <person name="Yoshida Y."/>
            <person name="Koutsovoulos G."/>
            <person name="Laetsch D."/>
            <person name="Stevens L."/>
            <person name="Kumar S."/>
            <person name="Horikawa D."/>
            <person name="Ishino K."/>
            <person name="Komine S."/>
            <person name="Tomita M."/>
            <person name="Blaxter M."/>
            <person name="Arakawa K."/>
        </authorList>
    </citation>
    <scope>NUCLEOTIDE SEQUENCE [LARGE SCALE GENOMIC DNA]</scope>
    <source>
        <strain evidence="4">Z151</strain>
    </source>
</reference>
<feature type="region of interest" description="Disordered" evidence="2">
    <location>
        <begin position="308"/>
        <end position="342"/>
    </location>
</feature>
<evidence type="ECO:0000256" key="1">
    <source>
        <dbReference type="SAM" id="Coils"/>
    </source>
</evidence>
<feature type="coiled-coil region" evidence="1">
    <location>
        <begin position="277"/>
        <end position="304"/>
    </location>
</feature>
<sequence length="342" mass="38170">MPGKGKQGDKAGPHGKSPHGHKGKEHAAATPIPESVVEPVPEPPPMIEPPKEPVFTDVELFLKEIEATQIARPKRVRSRELASLLPYYKVSQEPLLFRIISERLALCDSMSHAKDQIALDLYCQVINQATELQLNFEQTSAMFSIVKNVHEMAIETPVDNTQECLEYMDNMLCRHIVKVCMDLKIEYKKSAVKKPSPPFPDPRVRNPMINKDLKDVALADVLKEIDLEEQVEKDIAEDHPLYVAPVAPSPDLTVPEVPRTAEPPLDPRLTELEGLVAHQMDEKLKVLREKITDKLRQVDEMLKKATGIPGPIDQFSLSDHPAAKAAALTEKAEPAGKKKPKK</sequence>